<dbReference type="Proteomes" id="UP001497497">
    <property type="component" value="Unassembled WGS sequence"/>
</dbReference>
<evidence type="ECO:0000256" key="1">
    <source>
        <dbReference type="SAM" id="MobiDB-lite"/>
    </source>
</evidence>
<feature type="transmembrane region" description="Helical" evidence="2">
    <location>
        <begin position="62"/>
        <end position="86"/>
    </location>
</feature>
<evidence type="ECO:0000313" key="3">
    <source>
        <dbReference type="EMBL" id="CAL1546988.1"/>
    </source>
</evidence>
<gene>
    <name evidence="3" type="ORF">GSLYS_00020365001</name>
</gene>
<reference evidence="3 4" key="1">
    <citation type="submission" date="2024-04" db="EMBL/GenBank/DDBJ databases">
        <authorList>
            <consortium name="Genoscope - CEA"/>
            <person name="William W."/>
        </authorList>
    </citation>
    <scope>NUCLEOTIDE SEQUENCE [LARGE SCALE GENOMIC DNA]</scope>
</reference>
<organism evidence="3 4">
    <name type="scientific">Lymnaea stagnalis</name>
    <name type="common">Great pond snail</name>
    <name type="synonym">Helix stagnalis</name>
    <dbReference type="NCBI Taxonomy" id="6523"/>
    <lineage>
        <taxon>Eukaryota</taxon>
        <taxon>Metazoa</taxon>
        <taxon>Spiralia</taxon>
        <taxon>Lophotrochozoa</taxon>
        <taxon>Mollusca</taxon>
        <taxon>Gastropoda</taxon>
        <taxon>Heterobranchia</taxon>
        <taxon>Euthyneura</taxon>
        <taxon>Panpulmonata</taxon>
        <taxon>Hygrophila</taxon>
        <taxon>Lymnaeoidea</taxon>
        <taxon>Lymnaeidae</taxon>
        <taxon>Lymnaea</taxon>
    </lineage>
</organism>
<dbReference type="EMBL" id="CAXITT010000889">
    <property type="protein sequence ID" value="CAL1546988.1"/>
    <property type="molecule type" value="Genomic_DNA"/>
</dbReference>
<name>A0AAV2IIU1_LYMST</name>
<accession>A0AAV2IIU1</accession>
<keyword evidence="2" id="KW-0812">Transmembrane</keyword>
<keyword evidence="4" id="KW-1185">Reference proteome</keyword>
<feature type="compositionally biased region" description="Polar residues" evidence="1">
    <location>
        <begin position="131"/>
        <end position="154"/>
    </location>
</feature>
<feature type="region of interest" description="Disordered" evidence="1">
    <location>
        <begin position="122"/>
        <end position="185"/>
    </location>
</feature>
<sequence length="185" mass="19257">MTCNEACNHKTWGEDCGLTCSQFCNVDESLFPEVCHHVTGTCLLGCVSGHSGATCETDNSKVIGLASGLGTALALAVSLLILIYYLKRQQATGVPNTSPGQMRLQIDLNLGSGHTSCGTASPVQTCAPLPTQRTTPGSGTQPSAGQDGTNNGHRNGSDSRQEPIYAIPNNRSVSVEGVTQTVHQA</sequence>
<comment type="caution">
    <text evidence="3">The sequence shown here is derived from an EMBL/GenBank/DDBJ whole genome shotgun (WGS) entry which is preliminary data.</text>
</comment>
<proteinExistence type="predicted"/>
<protein>
    <submittedName>
        <fullName evidence="3">Uncharacterized protein</fullName>
    </submittedName>
</protein>
<feature type="compositionally biased region" description="Polar residues" evidence="1">
    <location>
        <begin position="169"/>
        <end position="185"/>
    </location>
</feature>
<evidence type="ECO:0000313" key="4">
    <source>
        <dbReference type="Proteomes" id="UP001497497"/>
    </source>
</evidence>
<keyword evidence="2" id="KW-1133">Transmembrane helix</keyword>
<keyword evidence="2" id="KW-0472">Membrane</keyword>
<dbReference type="AlphaFoldDB" id="A0AAV2IIU1"/>
<evidence type="ECO:0000256" key="2">
    <source>
        <dbReference type="SAM" id="Phobius"/>
    </source>
</evidence>